<dbReference type="RefSeq" id="WP_289828741.1">
    <property type="nucleotide sequence ID" value="NZ_JAUEDK010000005.1"/>
</dbReference>
<dbReference type="Proteomes" id="UP001168540">
    <property type="component" value="Unassembled WGS sequence"/>
</dbReference>
<dbReference type="EMBL" id="JAUEDK010000005">
    <property type="protein sequence ID" value="MDN0074190.1"/>
    <property type="molecule type" value="Genomic_DNA"/>
</dbReference>
<name>A0ABT7XK85_9NEIS</name>
<evidence type="ECO:0000313" key="2">
    <source>
        <dbReference type="Proteomes" id="UP001168540"/>
    </source>
</evidence>
<protein>
    <submittedName>
        <fullName evidence="1">Uncharacterized protein</fullName>
    </submittedName>
</protein>
<organism evidence="1 2">
    <name type="scientific">Crenobacter oryzisoli</name>
    <dbReference type="NCBI Taxonomy" id="3056844"/>
    <lineage>
        <taxon>Bacteria</taxon>
        <taxon>Pseudomonadati</taxon>
        <taxon>Pseudomonadota</taxon>
        <taxon>Betaproteobacteria</taxon>
        <taxon>Neisseriales</taxon>
        <taxon>Neisseriaceae</taxon>
        <taxon>Crenobacter</taxon>
    </lineage>
</organism>
<reference evidence="1" key="1">
    <citation type="submission" date="2023-06" db="EMBL/GenBank/DDBJ databases">
        <authorList>
            <person name="Zhang S."/>
        </authorList>
    </citation>
    <scope>NUCLEOTIDE SEQUENCE</scope>
    <source>
        <strain evidence="1">SG2303</strain>
    </source>
</reference>
<comment type="caution">
    <text evidence="1">The sequence shown here is derived from an EMBL/GenBank/DDBJ whole genome shotgun (WGS) entry which is preliminary data.</text>
</comment>
<gene>
    <name evidence="1" type="ORF">QU481_04710</name>
</gene>
<keyword evidence="2" id="KW-1185">Reference proteome</keyword>
<proteinExistence type="predicted"/>
<accession>A0ABT7XK85</accession>
<sequence length="91" mass="10083">MPIANALQQQQEKLSLSARGYGDGPILQEPYRCKEFKVGLRLEASRLISPFLGAQRPETLSDRFLVSTICGNGMGRSASRAAWYFRPPGPQ</sequence>
<evidence type="ECO:0000313" key="1">
    <source>
        <dbReference type="EMBL" id="MDN0074190.1"/>
    </source>
</evidence>